<feature type="domain" description="RNA polymerase beta subunit protrusion" evidence="17">
    <location>
        <begin position="22"/>
        <end position="398"/>
    </location>
</feature>
<feature type="domain" description="RNA polymerase Rpb2" evidence="16">
    <location>
        <begin position="194"/>
        <end position="366"/>
    </location>
</feature>
<dbReference type="GO" id="GO:0003899">
    <property type="term" value="F:DNA-directed RNA polymerase activity"/>
    <property type="evidence" value="ECO:0007669"/>
    <property type="project" value="UniProtKB-EC"/>
</dbReference>
<dbReference type="InterPro" id="IPR014724">
    <property type="entry name" value="RNA_pol_RPB2_OB-fold"/>
</dbReference>
<dbReference type="EMBL" id="JASFZW010000013">
    <property type="protein sequence ID" value="KAK2075828.1"/>
    <property type="molecule type" value="Genomic_DNA"/>
</dbReference>
<comment type="function">
    <text evidence="1">DNA-dependent RNA polymerase catalyzes the transcription of DNA into RNA using the four ribonucleoside triphosphates as substrates.</text>
</comment>
<keyword evidence="10" id="KW-0539">Nucleus</keyword>
<dbReference type="InterPro" id="IPR037034">
    <property type="entry name" value="RNA_pol_Rpb2_2_sf"/>
</dbReference>
<evidence type="ECO:0000256" key="14">
    <source>
        <dbReference type="RuleBase" id="RU000434"/>
    </source>
</evidence>
<dbReference type="GO" id="GO:0000428">
    <property type="term" value="C:DNA-directed RNA polymerase complex"/>
    <property type="evidence" value="ECO:0007669"/>
    <property type="project" value="UniProtKB-KW"/>
</dbReference>
<dbReference type="Pfam" id="PF04565">
    <property type="entry name" value="RNA_pol_Rpb2_3"/>
    <property type="match status" value="1"/>
</dbReference>
<accession>A0AAD9MK70</accession>
<evidence type="ECO:0000313" key="21">
    <source>
        <dbReference type="Proteomes" id="UP001255856"/>
    </source>
</evidence>
<dbReference type="Pfam" id="PF04563">
    <property type="entry name" value="RNA_pol_Rpb2_1"/>
    <property type="match status" value="1"/>
</dbReference>
<feature type="domain" description="DNA-directed RNA polymerase I subunit RPA2" evidence="19">
    <location>
        <begin position="563"/>
        <end position="639"/>
    </location>
</feature>
<evidence type="ECO:0000256" key="4">
    <source>
        <dbReference type="ARBA" id="ARBA00006835"/>
    </source>
</evidence>
<evidence type="ECO:0000259" key="19">
    <source>
        <dbReference type="Pfam" id="PF06883"/>
    </source>
</evidence>
<dbReference type="SUPFAM" id="SSF64484">
    <property type="entry name" value="beta and beta-prime subunits of DNA dependent RNA-polymerase"/>
    <property type="match status" value="1"/>
</dbReference>
<dbReference type="InterPro" id="IPR007642">
    <property type="entry name" value="RNA_pol_Rpb2_2"/>
</dbReference>
<evidence type="ECO:0000256" key="3">
    <source>
        <dbReference type="ARBA" id="ARBA00004474"/>
    </source>
</evidence>
<evidence type="ECO:0000256" key="13">
    <source>
        <dbReference type="ARBA" id="ARBA00048552"/>
    </source>
</evidence>
<name>A0AAD9MK70_PROWI</name>
<dbReference type="InterPro" id="IPR009674">
    <property type="entry name" value="Rpa2_dom_4"/>
</dbReference>
<feature type="domain" description="DNA-directed RNA polymerase subunit 2 hybrid-binding" evidence="15">
    <location>
        <begin position="691"/>
        <end position="804"/>
    </location>
</feature>
<comment type="caution">
    <text evidence="20">The sequence shown here is derived from an EMBL/GenBank/DDBJ whole genome shotgun (WGS) entry which is preliminary data.</text>
</comment>
<gene>
    <name evidence="20" type="ORF">QBZ16_001569</name>
</gene>
<evidence type="ECO:0000313" key="20">
    <source>
        <dbReference type="EMBL" id="KAK2075828.1"/>
    </source>
</evidence>
<evidence type="ECO:0000256" key="6">
    <source>
        <dbReference type="ARBA" id="ARBA00022478"/>
    </source>
</evidence>
<dbReference type="GO" id="GO:0009536">
    <property type="term" value="C:plastid"/>
    <property type="evidence" value="ECO:0007669"/>
    <property type="project" value="UniProtKB-SubCell"/>
</dbReference>
<dbReference type="InterPro" id="IPR037033">
    <property type="entry name" value="DNA-dir_RNAP_su2_hyb_sf"/>
</dbReference>
<comment type="similarity">
    <text evidence="4 14">Belongs to the RNA polymerase beta chain family.</text>
</comment>
<dbReference type="Pfam" id="PF04561">
    <property type="entry name" value="RNA_pol_Rpb2_2"/>
    <property type="match status" value="1"/>
</dbReference>
<evidence type="ECO:0000256" key="1">
    <source>
        <dbReference type="ARBA" id="ARBA00004026"/>
    </source>
</evidence>
<dbReference type="Proteomes" id="UP001255856">
    <property type="component" value="Unassembled WGS sequence"/>
</dbReference>
<dbReference type="PANTHER" id="PTHR20856">
    <property type="entry name" value="DNA-DIRECTED RNA POLYMERASE I SUBUNIT 2"/>
    <property type="match status" value="1"/>
</dbReference>
<dbReference type="GO" id="GO:0032549">
    <property type="term" value="F:ribonucleoside binding"/>
    <property type="evidence" value="ECO:0007669"/>
    <property type="project" value="InterPro"/>
</dbReference>
<keyword evidence="8" id="KW-0548">Nucleotidyltransferase</keyword>
<comment type="subcellular location">
    <subcellularLocation>
        <location evidence="2">Nucleus</location>
    </subcellularLocation>
    <subcellularLocation>
        <location evidence="3">Plastid</location>
    </subcellularLocation>
</comment>
<comment type="subunit">
    <text evidence="11">In plastids the minimal PEP RNA polymerase catalytic core is composed of four subunits: alpha, beta, beta', and beta''. When a (nuclear-encoded) sigma factor is associated with the core the holoenzyme is formed, which can initiate transcription.</text>
</comment>
<dbReference type="EC" id="2.7.7.6" evidence="5"/>
<dbReference type="GO" id="GO:0005634">
    <property type="term" value="C:nucleus"/>
    <property type="evidence" value="ECO:0007669"/>
    <property type="project" value="UniProtKB-SubCell"/>
</dbReference>
<keyword evidence="9" id="KW-0804">Transcription</keyword>
<keyword evidence="6" id="KW-0240">DNA-directed RNA polymerase</keyword>
<organism evidence="20 21">
    <name type="scientific">Prototheca wickerhamii</name>
    <dbReference type="NCBI Taxonomy" id="3111"/>
    <lineage>
        <taxon>Eukaryota</taxon>
        <taxon>Viridiplantae</taxon>
        <taxon>Chlorophyta</taxon>
        <taxon>core chlorophytes</taxon>
        <taxon>Trebouxiophyceae</taxon>
        <taxon>Chlorellales</taxon>
        <taxon>Chlorellaceae</taxon>
        <taxon>Prototheca</taxon>
    </lineage>
</organism>
<dbReference type="GO" id="GO:0006351">
    <property type="term" value="P:DNA-templated transcription"/>
    <property type="evidence" value="ECO:0007669"/>
    <property type="project" value="InterPro"/>
</dbReference>
<dbReference type="InterPro" id="IPR007120">
    <property type="entry name" value="DNA-dir_RNAP_su2_dom"/>
</dbReference>
<protein>
    <recommendedName>
        <fullName evidence="5">DNA-directed RNA polymerase</fullName>
        <ecNumber evidence="5">2.7.7.6</ecNumber>
    </recommendedName>
    <alternativeName>
        <fullName evidence="12">PEP</fullName>
    </alternativeName>
</protein>
<dbReference type="AlphaFoldDB" id="A0AAD9MK70"/>
<dbReference type="Gene3D" id="3.90.1110.10">
    <property type="entry name" value="RNA polymerase Rpb2, domain 2"/>
    <property type="match status" value="1"/>
</dbReference>
<evidence type="ECO:0000256" key="7">
    <source>
        <dbReference type="ARBA" id="ARBA00022679"/>
    </source>
</evidence>
<dbReference type="Gene3D" id="2.40.50.150">
    <property type="match status" value="1"/>
</dbReference>
<dbReference type="Gene3D" id="2.40.270.10">
    <property type="entry name" value="DNA-directed RNA polymerase, subunit 2, domain 6"/>
    <property type="match status" value="1"/>
</dbReference>
<evidence type="ECO:0000256" key="9">
    <source>
        <dbReference type="ARBA" id="ARBA00023163"/>
    </source>
</evidence>
<feature type="domain" description="RNA polymerase Rpb2" evidence="18">
    <location>
        <begin position="451"/>
        <end position="515"/>
    </location>
</feature>
<dbReference type="Pfam" id="PF00562">
    <property type="entry name" value="RNA_pol_Rpb2_6"/>
    <property type="match status" value="1"/>
</dbReference>
<dbReference type="FunFam" id="2.40.270.10:FF:000006">
    <property type="entry name" value="DNA-directed RNA polymerase subunit beta"/>
    <property type="match status" value="1"/>
</dbReference>
<keyword evidence="21" id="KW-1185">Reference proteome</keyword>
<proteinExistence type="inferred from homology"/>
<evidence type="ECO:0000259" key="17">
    <source>
        <dbReference type="Pfam" id="PF04563"/>
    </source>
</evidence>
<evidence type="ECO:0000259" key="18">
    <source>
        <dbReference type="Pfam" id="PF04565"/>
    </source>
</evidence>
<sequence>MVDSKPFKASLDQPVPTELEALSQPHIDSFNYFLTDGMDNVFKRIKKVEMLHPTEGVRYEFWVANPQIDPPAIEDADHNDVGKRLLPRECRERGITYKGKFSMDIMWRAEGAIEARSLRRGFGSIPIMVKSEKCCLRTMNQKSLVQNREETTDFGGYFICNGNERIIRMLVQNRRHYIMALRRGAYHKRGPSFTDMATLVRCVLPDESSLTNRCHYMNDGTAVFAITLRRAEFFIPAGILLKCFCDLSDKELFDMLVLSASKEGGHAAFVADRAELVLHQAARFGLQTRVQCVEYLGGLFRAALRSPPWKTNYEVGEDLLRDNLFIHLNQDGDKLNLAIQMLLKLYALANRQCSDDNADALTHHELLLPGHLLLKFVKEQLETTLDSIIATINRDLERIPGYVNMADEAYIRKTCDKAPDVGQKFEYLLNTGNLLSRSGLDLSQSTGFTVIAERLNFHRYLSHFRSVHRGAYFAELRTTTVRKLLPESWGFFCPVHTPDGSPCGLLNHLTADARVVSYEPRDAARVERALSTVLKELGMKAGPSAKASAPDKSLSVMLDGKVLGTIPRSIAGAVVSHIRGLKAASYARFTKAIPDKAVSGLSDEEAKVPYNMEVAYIPYERGGSYPGIYLYTQAARMIRPVKQMASGAIEWIGTLEQCHMAIRCPDGSDGGSKQLKFTHTEFSPYTMLSVVASLTPYSDFNQSPRNMYQCQMAKQTMGFPCHATENRPENKTYRIHMPQTPLAKTQRYKKYHMDEYPNGTNAVVAVLSYTGYDMEDAMILNKSSVERGFAHASVYKSVRVDLKDEKGR</sequence>
<reference evidence="20" key="1">
    <citation type="submission" date="2021-01" db="EMBL/GenBank/DDBJ databases">
        <authorList>
            <person name="Eckstrom K.M.E."/>
        </authorList>
    </citation>
    <scope>NUCLEOTIDE SEQUENCE</scope>
    <source>
        <strain evidence="20">UVCC 0001</strain>
    </source>
</reference>
<dbReference type="InterPro" id="IPR007645">
    <property type="entry name" value="RNA_pol_Rpb2_3"/>
</dbReference>
<dbReference type="FunFam" id="3.90.1100.10:FF:000008">
    <property type="entry name" value="DNA-directed RNA polymerase subunit beta"/>
    <property type="match status" value="1"/>
</dbReference>
<comment type="catalytic activity">
    <reaction evidence="13">
        <text>RNA(n) + a ribonucleoside 5'-triphosphate = RNA(n+1) + diphosphate</text>
        <dbReference type="Rhea" id="RHEA:21248"/>
        <dbReference type="Rhea" id="RHEA-COMP:14527"/>
        <dbReference type="Rhea" id="RHEA-COMP:17342"/>
        <dbReference type="ChEBI" id="CHEBI:33019"/>
        <dbReference type="ChEBI" id="CHEBI:61557"/>
        <dbReference type="ChEBI" id="CHEBI:140395"/>
        <dbReference type="EC" id="2.7.7.6"/>
    </reaction>
</comment>
<evidence type="ECO:0000259" key="16">
    <source>
        <dbReference type="Pfam" id="PF04561"/>
    </source>
</evidence>
<dbReference type="InterPro" id="IPR015712">
    <property type="entry name" value="DNA-dir_RNA_pol_su2"/>
</dbReference>
<dbReference type="InterPro" id="IPR007644">
    <property type="entry name" value="RNA_pol_bsu_protrusion"/>
</dbReference>
<evidence type="ECO:0000256" key="5">
    <source>
        <dbReference type="ARBA" id="ARBA00012418"/>
    </source>
</evidence>
<evidence type="ECO:0000256" key="8">
    <source>
        <dbReference type="ARBA" id="ARBA00022695"/>
    </source>
</evidence>
<dbReference type="Pfam" id="PF06883">
    <property type="entry name" value="RNA_pol_Rpa2_4"/>
    <property type="match status" value="1"/>
</dbReference>
<evidence type="ECO:0000256" key="11">
    <source>
        <dbReference type="ARBA" id="ARBA00026088"/>
    </source>
</evidence>
<dbReference type="Gene3D" id="3.90.1100.10">
    <property type="match status" value="2"/>
</dbReference>
<dbReference type="GO" id="GO:0003677">
    <property type="term" value="F:DNA binding"/>
    <property type="evidence" value="ECO:0007669"/>
    <property type="project" value="InterPro"/>
</dbReference>
<evidence type="ECO:0000256" key="2">
    <source>
        <dbReference type="ARBA" id="ARBA00004123"/>
    </source>
</evidence>
<evidence type="ECO:0000259" key="15">
    <source>
        <dbReference type="Pfam" id="PF00562"/>
    </source>
</evidence>
<evidence type="ECO:0000256" key="12">
    <source>
        <dbReference type="ARBA" id="ARBA00032782"/>
    </source>
</evidence>
<evidence type="ECO:0000256" key="10">
    <source>
        <dbReference type="ARBA" id="ARBA00023242"/>
    </source>
</evidence>
<keyword evidence="7" id="KW-0808">Transferase</keyword>